<dbReference type="EMBL" id="JAJTWU010000002">
    <property type="protein sequence ID" value="MCE4554177.1"/>
    <property type="molecule type" value="Genomic_DNA"/>
</dbReference>
<sequence>MAQHLGAKSLPDVQEIFKCASNALGTDAYGRPRLPSGHEPGDLPLNYLKSLWPALLPAVRMLCEEPKNWHILCGLAIQQALEWGKGVIDPELELRIVM</sequence>
<comment type="caution">
    <text evidence="1">The sequence shown here is derived from an EMBL/GenBank/DDBJ whole genome shotgun (WGS) entry which is preliminary data.</text>
</comment>
<evidence type="ECO:0000313" key="1">
    <source>
        <dbReference type="EMBL" id="MCE4554177.1"/>
    </source>
</evidence>
<proteinExistence type="predicted"/>
<accession>A0ABS8XN31</accession>
<dbReference type="Proteomes" id="UP001200741">
    <property type="component" value="Unassembled WGS sequence"/>
</dbReference>
<dbReference type="RefSeq" id="WP_233371068.1">
    <property type="nucleotide sequence ID" value="NZ_JAJTWU010000002.1"/>
</dbReference>
<reference evidence="1 2" key="1">
    <citation type="submission" date="2021-12" db="EMBL/GenBank/DDBJ databases">
        <title>Genome seq of P8.</title>
        <authorList>
            <person name="Seo T."/>
        </authorList>
    </citation>
    <scope>NUCLEOTIDE SEQUENCE [LARGE SCALE GENOMIC DNA]</scope>
    <source>
        <strain evidence="1 2">P8</strain>
    </source>
</reference>
<name>A0ABS8XN31_9BURK</name>
<protein>
    <submittedName>
        <fullName evidence="1">Uncharacterized protein</fullName>
    </submittedName>
</protein>
<gene>
    <name evidence="1" type="ORF">LXT13_06895</name>
</gene>
<organism evidence="1 2">
    <name type="scientific">Pelomonas cellulosilytica</name>
    <dbReference type="NCBI Taxonomy" id="2906762"/>
    <lineage>
        <taxon>Bacteria</taxon>
        <taxon>Pseudomonadati</taxon>
        <taxon>Pseudomonadota</taxon>
        <taxon>Betaproteobacteria</taxon>
        <taxon>Burkholderiales</taxon>
        <taxon>Sphaerotilaceae</taxon>
        <taxon>Roseateles</taxon>
    </lineage>
</organism>
<evidence type="ECO:0000313" key="2">
    <source>
        <dbReference type="Proteomes" id="UP001200741"/>
    </source>
</evidence>
<keyword evidence="2" id="KW-1185">Reference proteome</keyword>